<keyword evidence="18" id="KW-1185">Reference proteome</keyword>
<keyword evidence="10 13" id="KW-1133">Transmembrane helix</keyword>
<accession>A0ABU7F1I5</accession>
<dbReference type="SUPFAM" id="SSF56784">
    <property type="entry name" value="HAD-like"/>
    <property type="match status" value="1"/>
</dbReference>
<evidence type="ECO:0000256" key="7">
    <source>
        <dbReference type="ARBA" id="ARBA00022840"/>
    </source>
</evidence>
<comment type="catalytic activity">
    <reaction evidence="12 13">
        <text>ATP + H2O + phospholipidSide 1 = ADP + phosphate + phospholipidSide 2.</text>
        <dbReference type="EC" id="7.6.2.1"/>
    </reaction>
</comment>
<evidence type="ECO:0000256" key="10">
    <source>
        <dbReference type="ARBA" id="ARBA00022989"/>
    </source>
</evidence>
<name>A0ABU7F1I5_9TELE</name>
<feature type="transmembrane region" description="Helical" evidence="13">
    <location>
        <begin position="92"/>
        <end position="109"/>
    </location>
</feature>
<protein>
    <recommendedName>
        <fullName evidence="13">Phospholipid-transporting ATPase</fullName>
        <ecNumber evidence="13">7.6.2.1</ecNumber>
    </recommendedName>
</protein>
<keyword evidence="6 13" id="KW-0547">Nucleotide-binding</keyword>
<dbReference type="SUPFAM" id="SSF81653">
    <property type="entry name" value="Calcium ATPase, transduction domain A"/>
    <property type="match status" value="1"/>
</dbReference>
<evidence type="ECO:0000256" key="3">
    <source>
        <dbReference type="ARBA" id="ARBA00008109"/>
    </source>
</evidence>
<dbReference type="Gene3D" id="2.70.150.10">
    <property type="entry name" value="Calcium-transporting ATPase, cytoplasmic transduction domain A"/>
    <property type="match status" value="1"/>
</dbReference>
<evidence type="ECO:0000313" key="18">
    <source>
        <dbReference type="Proteomes" id="UP001352852"/>
    </source>
</evidence>
<dbReference type="InterPro" id="IPR023299">
    <property type="entry name" value="ATPase_P-typ_cyto_dom_N"/>
</dbReference>
<dbReference type="InterPro" id="IPR006539">
    <property type="entry name" value="P-type_ATPase_IV"/>
</dbReference>
<dbReference type="PRINTS" id="PR00119">
    <property type="entry name" value="CATATPASE"/>
</dbReference>
<dbReference type="Gene3D" id="3.40.50.1000">
    <property type="entry name" value="HAD superfamily/HAD-like"/>
    <property type="match status" value="1"/>
</dbReference>
<feature type="transmembrane region" description="Helical" evidence="13">
    <location>
        <begin position="992"/>
        <end position="1011"/>
    </location>
</feature>
<evidence type="ECO:0000256" key="9">
    <source>
        <dbReference type="ARBA" id="ARBA00022967"/>
    </source>
</evidence>
<dbReference type="EMBL" id="JAHUTJ010074248">
    <property type="protein sequence ID" value="MED6293195.1"/>
    <property type="molecule type" value="Genomic_DNA"/>
</dbReference>
<keyword evidence="7 13" id="KW-0067">ATP-binding</keyword>
<feature type="transmembrane region" description="Helical" evidence="13">
    <location>
        <begin position="942"/>
        <end position="962"/>
    </location>
</feature>
<proteinExistence type="inferred from homology"/>
<feature type="transmembrane region" description="Helical" evidence="13">
    <location>
        <begin position="315"/>
        <end position="337"/>
    </location>
</feature>
<reference evidence="17 18" key="1">
    <citation type="submission" date="2021-06" db="EMBL/GenBank/DDBJ databases">
        <authorList>
            <person name="Palmer J.M."/>
        </authorList>
    </citation>
    <scope>NUCLEOTIDE SEQUENCE [LARGE SCALE GENOMIC DNA]</scope>
    <source>
        <strain evidence="17 18">CL_MEX2019</strain>
        <tissue evidence="17">Muscle</tissue>
    </source>
</reference>
<keyword evidence="8 13" id="KW-0460">Magnesium</keyword>
<feature type="transmembrane region" description="Helical" evidence="13">
    <location>
        <begin position="357"/>
        <end position="383"/>
    </location>
</feature>
<dbReference type="Pfam" id="PF16212">
    <property type="entry name" value="PhoLip_ATPase_C"/>
    <property type="match status" value="1"/>
</dbReference>
<dbReference type="SUPFAM" id="SSF81660">
    <property type="entry name" value="Metal cation-transporting ATPase, ATP-binding domain N"/>
    <property type="match status" value="1"/>
</dbReference>
<dbReference type="InterPro" id="IPR018303">
    <property type="entry name" value="ATPase_P-typ_P_site"/>
</dbReference>
<evidence type="ECO:0000256" key="13">
    <source>
        <dbReference type="RuleBase" id="RU362033"/>
    </source>
</evidence>
<comment type="subcellular location">
    <subcellularLocation>
        <location evidence="2 13">Membrane</location>
        <topology evidence="2 13">Multi-pass membrane protein</topology>
    </subcellularLocation>
</comment>
<evidence type="ECO:0000256" key="8">
    <source>
        <dbReference type="ARBA" id="ARBA00022842"/>
    </source>
</evidence>
<feature type="region of interest" description="Disordered" evidence="14">
    <location>
        <begin position="1140"/>
        <end position="1168"/>
    </location>
</feature>
<evidence type="ECO:0000256" key="5">
    <source>
        <dbReference type="ARBA" id="ARBA00022723"/>
    </source>
</evidence>
<feature type="transmembrane region" description="Helical" evidence="13">
    <location>
        <begin position="1104"/>
        <end position="1125"/>
    </location>
</feature>
<dbReference type="NCBIfam" id="TIGR01494">
    <property type="entry name" value="ATPase_P-type"/>
    <property type="match status" value="1"/>
</dbReference>
<dbReference type="SUPFAM" id="SSF81665">
    <property type="entry name" value="Calcium ATPase, transmembrane domain M"/>
    <property type="match status" value="1"/>
</dbReference>
<evidence type="ECO:0000256" key="1">
    <source>
        <dbReference type="ARBA" id="ARBA00001946"/>
    </source>
</evidence>
<dbReference type="Proteomes" id="UP001352852">
    <property type="component" value="Unassembled WGS sequence"/>
</dbReference>
<dbReference type="InterPro" id="IPR032630">
    <property type="entry name" value="P_typ_ATPase_c"/>
</dbReference>
<evidence type="ECO:0000256" key="11">
    <source>
        <dbReference type="ARBA" id="ARBA00023136"/>
    </source>
</evidence>
<evidence type="ECO:0000313" key="17">
    <source>
        <dbReference type="EMBL" id="MED6293195.1"/>
    </source>
</evidence>
<evidence type="ECO:0000256" key="4">
    <source>
        <dbReference type="ARBA" id="ARBA00022692"/>
    </source>
</evidence>
<evidence type="ECO:0000256" key="2">
    <source>
        <dbReference type="ARBA" id="ARBA00004141"/>
    </source>
</evidence>
<dbReference type="NCBIfam" id="TIGR01652">
    <property type="entry name" value="ATPase-Plipid"/>
    <property type="match status" value="1"/>
</dbReference>
<feature type="region of interest" description="Disordered" evidence="14">
    <location>
        <begin position="1218"/>
        <end position="1243"/>
    </location>
</feature>
<feature type="transmembrane region" description="Helical" evidence="13">
    <location>
        <begin position="1061"/>
        <end position="1084"/>
    </location>
</feature>
<dbReference type="PANTHER" id="PTHR24092">
    <property type="entry name" value="PROBABLE PHOSPHOLIPID-TRANSPORTING ATPASE"/>
    <property type="match status" value="1"/>
</dbReference>
<feature type="transmembrane region" description="Helical" evidence="13">
    <location>
        <begin position="115"/>
        <end position="133"/>
    </location>
</feature>
<dbReference type="SFLD" id="SFLDS00003">
    <property type="entry name" value="Haloacid_Dehalogenase"/>
    <property type="match status" value="1"/>
</dbReference>
<evidence type="ECO:0000256" key="12">
    <source>
        <dbReference type="ARBA" id="ARBA00034036"/>
    </source>
</evidence>
<sequence>MVTTDWQDSWRQHKTAPVTKLYKVLHVSARETLGRSQEKMPIWRRTTYDEKERRVKANAREYNEKFSYANNHIKTSKYNIFTFLPINLFEQFQRVANAYFVVLLILQLIPEISSLSWYTTIVPLVLVLVITAVKDATDDYFRHKSDQQVNNRQSQVLIKGSLQKEKWMNVRVGDIIKLENNQFVAADILLLCSSEPYGLCYIETAELDGETNLKVRQALSVTSDLEDVSKLMDFDGEVICEPPNNKLDKFTGTLYWKDNKYSLDNDKMLLRGCVLKNTEWCFGMVIFAGLQTKLMQNCGRTKFKRTSIDKLMNTLVLWIFAFLICMGIILAIGNTIWETCTGRKFELFLPWDEFQSSAVFSGFLTFWSYIIILNTVVPISLYVSVEVLRLGHSFFINWDRKMYYNQTNTSAEARTTTLNEELGQVEFIFSDKTGTLTQNIMVFSKCSINGQTYGDVYDEFNQKVEITEKTACVDFSFNPLCDRGFKFYDSSLVEAVKQEDSAVLEFFRLLALCHTVMPEEKSEGNLVYQAQSPDEGALVTTARNFGFVFRARTPETITLCEMGRTATYELLAILDFNNVRKRMSVIVRSPQGQIKLYCKGADTIIFDRLDPSSEHLMYTTSEHLSAFAGEGLRTLALAYKDLSEEYYQVWKKKLHYVSTVIENREEHLAVLYEEIEQGMKLLGATAIEDKLQEGVPETIACLTLADIKIWVLTGDKLETAMNIGYSCNMLRDDMNEVFIISGLVQLEVQQQLRSAKEHILGLSRVSSTGDVAKGEMFAEDSVFEEAIIAEYALVINGLSLAHALEPQLEHTLLDLACLCKTVICCRVTPMQKAQVVELVRRHKRAVTLAVGDGANDVSMIKTAQIGVGISGQEGMQAVLASDYSFAQFRYLQRLLLVHGRWSYFRMCNFLAYFFYKNFAFTLVHFWYGFYCGFSAQTVYDQWFITLFNIVYTSLPVLAMGLFDQDVNDQNSLRYPSLYKPGQQNHLFNKRQFFLCTLQGIVTSFLLFFIPYGAFSVMVKEDGSNLSDHQTFAVTIATTLVIVVSVQIGLDTHYWTAVNHLFVWGSLIVYFATLLAMQSDGLFGIFSSNFPFTGTARNCLSEKTVWLAVLLTTVVCILPGLVVSFLRVDLFPTLTDKVRHLQQSRKKQGPQEQNLRRIRRTSSRRSGYAFSHQQGYGELITSGKNMRMSTLSSTRSLEGTAQSSSGIENILKRKNEVACISPERPDPPDSHRDFRGSADRLKQQ</sequence>
<dbReference type="InterPro" id="IPR008250">
    <property type="entry name" value="ATPase_P-typ_transduc_dom_A_sf"/>
</dbReference>
<dbReference type="InterPro" id="IPR001757">
    <property type="entry name" value="P_typ_ATPase"/>
</dbReference>
<comment type="caution">
    <text evidence="17">The sequence shown here is derived from an EMBL/GenBank/DDBJ whole genome shotgun (WGS) entry which is preliminary data.</text>
</comment>
<dbReference type="Gene3D" id="3.40.1110.10">
    <property type="entry name" value="Calcium-transporting ATPase, cytoplasmic domain N"/>
    <property type="match status" value="1"/>
</dbReference>
<feature type="domain" description="P-type ATPase N-terminal" evidence="15">
    <location>
        <begin position="55"/>
        <end position="121"/>
    </location>
</feature>
<feature type="domain" description="P-type ATPase C-terminal" evidence="16">
    <location>
        <begin position="878"/>
        <end position="1132"/>
    </location>
</feature>
<dbReference type="Pfam" id="PF13246">
    <property type="entry name" value="Cation_ATPase"/>
    <property type="match status" value="1"/>
</dbReference>
<dbReference type="InterPro" id="IPR023298">
    <property type="entry name" value="ATPase_P-typ_TM_dom_sf"/>
</dbReference>
<organism evidence="17 18">
    <name type="scientific">Characodon lateralis</name>
    <dbReference type="NCBI Taxonomy" id="208331"/>
    <lineage>
        <taxon>Eukaryota</taxon>
        <taxon>Metazoa</taxon>
        <taxon>Chordata</taxon>
        <taxon>Craniata</taxon>
        <taxon>Vertebrata</taxon>
        <taxon>Euteleostomi</taxon>
        <taxon>Actinopterygii</taxon>
        <taxon>Neopterygii</taxon>
        <taxon>Teleostei</taxon>
        <taxon>Neoteleostei</taxon>
        <taxon>Acanthomorphata</taxon>
        <taxon>Ovalentaria</taxon>
        <taxon>Atherinomorphae</taxon>
        <taxon>Cyprinodontiformes</taxon>
        <taxon>Goodeidae</taxon>
        <taxon>Characodon</taxon>
    </lineage>
</organism>
<dbReference type="Pfam" id="PF16209">
    <property type="entry name" value="PhoLip_ATPase_N"/>
    <property type="match status" value="1"/>
</dbReference>
<keyword evidence="9 13" id="KW-1278">Translocase</keyword>
<keyword evidence="11 13" id="KW-0472">Membrane</keyword>
<evidence type="ECO:0000256" key="6">
    <source>
        <dbReference type="ARBA" id="ARBA00022741"/>
    </source>
</evidence>
<dbReference type="InterPro" id="IPR044492">
    <property type="entry name" value="P_typ_ATPase_HD_dom"/>
</dbReference>
<dbReference type="InterPro" id="IPR032631">
    <property type="entry name" value="P-type_ATPase_N"/>
</dbReference>
<feature type="compositionally biased region" description="Basic and acidic residues" evidence="14">
    <location>
        <begin position="1222"/>
        <end position="1243"/>
    </location>
</feature>
<dbReference type="SFLD" id="SFLDF00027">
    <property type="entry name" value="p-type_atpase"/>
    <property type="match status" value="1"/>
</dbReference>
<keyword evidence="5" id="KW-0479">Metal-binding</keyword>
<gene>
    <name evidence="17" type="primary">ATP8B2_2</name>
    <name evidence="17" type="ORF">CHARACLAT_008208</name>
</gene>
<evidence type="ECO:0000259" key="16">
    <source>
        <dbReference type="Pfam" id="PF16212"/>
    </source>
</evidence>
<dbReference type="CDD" id="cd02073">
    <property type="entry name" value="P-type_ATPase_APLT_Dnf-like"/>
    <property type="match status" value="1"/>
</dbReference>
<dbReference type="SFLD" id="SFLDG00002">
    <property type="entry name" value="C1.7:_P-type_atpase_like"/>
    <property type="match status" value="1"/>
</dbReference>
<evidence type="ECO:0000256" key="14">
    <source>
        <dbReference type="SAM" id="MobiDB-lite"/>
    </source>
</evidence>
<dbReference type="InterPro" id="IPR036412">
    <property type="entry name" value="HAD-like_sf"/>
</dbReference>
<comment type="similarity">
    <text evidence="3 13">Belongs to the cation transport ATPase (P-type) (TC 3.A.3) family. Type IV subfamily.</text>
</comment>
<dbReference type="EC" id="7.6.2.1" evidence="13"/>
<evidence type="ECO:0000259" key="15">
    <source>
        <dbReference type="Pfam" id="PF16209"/>
    </source>
</evidence>
<dbReference type="InterPro" id="IPR023214">
    <property type="entry name" value="HAD_sf"/>
</dbReference>
<comment type="cofactor">
    <cofactor evidence="1">
        <name>Mg(2+)</name>
        <dbReference type="ChEBI" id="CHEBI:18420"/>
    </cofactor>
</comment>
<keyword evidence="4 13" id="KW-0812">Transmembrane</keyword>
<feature type="transmembrane region" description="Helical" evidence="13">
    <location>
        <begin position="909"/>
        <end position="930"/>
    </location>
</feature>
<dbReference type="PANTHER" id="PTHR24092:SF80">
    <property type="entry name" value="PHOSPHOLIPID-TRANSPORTING ATPASE IM-RELATED"/>
    <property type="match status" value="1"/>
</dbReference>
<feature type="transmembrane region" description="Helical" evidence="13">
    <location>
        <begin position="1031"/>
        <end position="1049"/>
    </location>
</feature>
<dbReference type="PROSITE" id="PS00154">
    <property type="entry name" value="ATPASE_E1_E2"/>
    <property type="match status" value="1"/>
</dbReference>